<protein>
    <submittedName>
        <fullName evidence="1">Uncharacterized protein</fullName>
    </submittedName>
</protein>
<dbReference type="AlphaFoldDB" id="A0A4V6I8P3"/>
<sequence>MRSAEPIFQLHVARREANEGEVEGVDAHRQCDALFLGVRNASWSPDEQCSILWNRKTPMCDHILPSDKFGVVHHSGETEFHKTEVAHKASKNVFCYQVALVSGCGRKRRPLSNSGDSRLASWSIFKPPFPEVPVPEMSYDQKRLSVPEALLRSVSNRKTWKVFHSKVSLFFTAAAKHPIKLGLDGLRDLFPELTNKSSFIGAARNRSPRNQLLLGAHELMTAPLGTLLEYKHHFGFEKRVLECDVPRFRIGGPRGALSQHADWPV</sequence>
<evidence type="ECO:0000313" key="2">
    <source>
        <dbReference type="Proteomes" id="UP000298663"/>
    </source>
</evidence>
<evidence type="ECO:0000313" key="1">
    <source>
        <dbReference type="EMBL" id="TMS38703.1"/>
    </source>
</evidence>
<name>A0A4V6I8P3_STECR</name>
<keyword evidence="2" id="KW-1185">Reference proteome</keyword>
<proteinExistence type="predicted"/>
<gene>
    <name evidence="1" type="ORF">L596_005366</name>
</gene>
<organism evidence="1 2">
    <name type="scientific">Steinernema carpocapsae</name>
    <name type="common">Entomopathogenic nematode</name>
    <dbReference type="NCBI Taxonomy" id="34508"/>
    <lineage>
        <taxon>Eukaryota</taxon>
        <taxon>Metazoa</taxon>
        <taxon>Ecdysozoa</taxon>
        <taxon>Nematoda</taxon>
        <taxon>Chromadorea</taxon>
        <taxon>Rhabditida</taxon>
        <taxon>Tylenchina</taxon>
        <taxon>Panagrolaimomorpha</taxon>
        <taxon>Strongyloidoidea</taxon>
        <taxon>Steinernematidae</taxon>
        <taxon>Steinernema</taxon>
    </lineage>
</organism>
<dbReference type="Proteomes" id="UP000298663">
    <property type="component" value="Chromosome X"/>
</dbReference>
<dbReference type="EMBL" id="AZBU02000001">
    <property type="protein sequence ID" value="TMS38703.1"/>
    <property type="molecule type" value="Genomic_DNA"/>
</dbReference>
<comment type="caution">
    <text evidence="1">The sequence shown here is derived from an EMBL/GenBank/DDBJ whole genome shotgun (WGS) entry which is preliminary data.</text>
</comment>
<dbReference type="EMBL" id="CM016762">
    <property type="protein sequence ID" value="TMS38703.1"/>
    <property type="molecule type" value="Genomic_DNA"/>
</dbReference>
<accession>A0A4V6I8P3</accession>
<reference evidence="1 2" key="1">
    <citation type="journal article" date="2015" name="Genome Biol.">
        <title>Comparative genomics of Steinernema reveals deeply conserved gene regulatory networks.</title>
        <authorList>
            <person name="Dillman A.R."/>
            <person name="Macchietto M."/>
            <person name="Porter C.F."/>
            <person name="Rogers A."/>
            <person name="Williams B."/>
            <person name="Antoshechkin I."/>
            <person name="Lee M.M."/>
            <person name="Goodwin Z."/>
            <person name="Lu X."/>
            <person name="Lewis E.E."/>
            <person name="Goodrich-Blair H."/>
            <person name="Stock S.P."/>
            <person name="Adams B.J."/>
            <person name="Sternberg P.W."/>
            <person name="Mortazavi A."/>
        </authorList>
    </citation>
    <scope>NUCLEOTIDE SEQUENCE [LARGE SCALE GENOMIC DNA]</scope>
    <source>
        <strain evidence="1 2">ALL</strain>
    </source>
</reference>
<reference evidence="1 2" key="2">
    <citation type="journal article" date="2019" name="G3 (Bethesda)">
        <title>Hybrid Assembly of the Genome of the Entomopathogenic Nematode Steinernema carpocapsae Identifies the X-Chromosome.</title>
        <authorList>
            <person name="Serra L."/>
            <person name="Macchietto M."/>
            <person name="Macias-Munoz A."/>
            <person name="McGill C.J."/>
            <person name="Rodriguez I.M."/>
            <person name="Rodriguez B."/>
            <person name="Murad R."/>
            <person name="Mortazavi A."/>
        </authorList>
    </citation>
    <scope>NUCLEOTIDE SEQUENCE [LARGE SCALE GENOMIC DNA]</scope>
    <source>
        <strain evidence="1 2">ALL</strain>
    </source>
</reference>